<dbReference type="Proteomes" id="UP001222325">
    <property type="component" value="Unassembled WGS sequence"/>
</dbReference>
<dbReference type="InterPro" id="IPR013149">
    <property type="entry name" value="ADH-like_C"/>
</dbReference>
<dbReference type="SUPFAM" id="SSF50129">
    <property type="entry name" value="GroES-like"/>
    <property type="match status" value="1"/>
</dbReference>
<dbReference type="InterPro" id="IPR036291">
    <property type="entry name" value="NAD(P)-bd_dom_sf"/>
</dbReference>
<gene>
    <name evidence="2" type="ORF">B0H15DRAFT_617759</name>
</gene>
<sequence>MSQLVLSYESHGQHSVKFRPIPEPIEGYVQVRVEAAAFNPVDYKIFDHTSVRLPAYPTVLGADAAGVVTKLGLGVTKFKVGDRVAFLCARAAPEGVGAGDLGGFQQYAVANVEITFKIPANADFDGASSFPRAGMTAGRALYAQLDLKAPWAGGEGAYKGEKMVVLGGSSSVGSYTVQLAVLSGFEVISTASPAHFAYVRSLGASTVIDRSAPDAAAQILAAAGGPVRYVVDSISLAPTQLLAVDILKVQGKLVLVLPADSSAKAAADAESIAVLLEMAAHYTNEDFWNSIHGWVERGVLRFNRTRVLPGGLRAWEEGFDLHRHGKVSGVKLLMHPQETE</sequence>
<dbReference type="SMART" id="SM00829">
    <property type="entry name" value="PKS_ER"/>
    <property type="match status" value="1"/>
</dbReference>
<dbReference type="InterPro" id="IPR047122">
    <property type="entry name" value="Trans-enoyl_RdTase-like"/>
</dbReference>
<dbReference type="Gene3D" id="3.90.180.10">
    <property type="entry name" value="Medium-chain alcohol dehydrogenases, catalytic domain"/>
    <property type="match status" value="1"/>
</dbReference>
<comment type="caution">
    <text evidence="2">The sequence shown here is derived from an EMBL/GenBank/DDBJ whole genome shotgun (WGS) entry which is preliminary data.</text>
</comment>
<dbReference type="AlphaFoldDB" id="A0AAD6UEA4"/>
<organism evidence="2 3">
    <name type="scientific">Mycena belliarum</name>
    <dbReference type="NCBI Taxonomy" id="1033014"/>
    <lineage>
        <taxon>Eukaryota</taxon>
        <taxon>Fungi</taxon>
        <taxon>Dikarya</taxon>
        <taxon>Basidiomycota</taxon>
        <taxon>Agaricomycotina</taxon>
        <taxon>Agaricomycetes</taxon>
        <taxon>Agaricomycetidae</taxon>
        <taxon>Agaricales</taxon>
        <taxon>Marasmiineae</taxon>
        <taxon>Mycenaceae</taxon>
        <taxon>Mycena</taxon>
    </lineage>
</organism>
<evidence type="ECO:0000259" key="1">
    <source>
        <dbReference type="SMART" id="SM00829"/>
    </source>
</evidence>
<accession>A0AAD6UEA4</accession>
<dbReference type="SUPFAM" id="SSF51735">
    <property type="entry name" value="NAD(P)-binding Rossmann-fold domains"/>
    <property type="match status" value="1"/>
</dbReference>
<dbReference type="PANTHER" id="PTHR45348:SF2">
    <property type="entry name" value="ZINC-TYPE ALCOHOL DEHYDROGENASE-LIKE PROTEIN C2E1P3.01"/>
    <property type="match status" value="1"/>
</dbReference>
<evidence type="ECO:0000313" key="3">
    <source>
        <dbReference type="Proteomes" id="UP001222325"/>
    </source>
</evidence>
<feature type="domain" description="Enoyl reductase (ER)" evidence="1">
    <location>
        <begin position="12"/>
        <end position="334"/>
    </location>
</feature>
<name>A0AAD6UEA4_9AGAR</name>
<dbReference type="InterPro" id="IPR020843">
    <property type="entry name" value="ER"/>
</dbReference>
<dbReference type="GO" id="GO:0016651">
    <property type="term" value="F:oxidoreductase activity, acting on NAD(P)H"/>
    <property type="evidence" value="ECO:0007669"/>
    <property type="project" value="InterPro"/>
</dbReference>
<dbReference type="CDD" id="cd08249">
    <property type="entry name" value="enoyl_reductase_like"/>
    <property type="match status" value="1"/>
</dbReference>
<reference evidence="2" key="1">
    <citation type="submission" date="2023-03" db="EMBL/GenBank/DDBJ databases">
        <title>Massive genome expansion in bonnet fungi (Mycena s.s.) driven by repeated elements and novel gene families across ecological guilds.</title>
        <authorList>
            <consortium name="Lawrence Berkeley National Laboratory"/>
            <person name="Harder C.B."/>
            <person name="Miyauchi S."/>
            <person name="Viragh M."/>
            <person name="Kuo A."/>
            <person name="Thoen E."/>
            <person name="Andreopoulos B."/>
            <person name="Lu D."/>
            <person name="Skrede I."/>
            <person name="Drula E."/>
            <person name="Henrissat B."/>
            <person name="Morin E."/>
            <person name="Kohler A."/>
            <person name="Barry K."/>
            <person name="LaButti K."/>
            <person name="Morin E."/>
            <person name="Salamov A."/>
            <person name="Lipzen A."/>
            <person name="Mereny Z."/>
            <person name="Hegedus B."/>
            <person name="Baldrian P."/>
            <person name="Stursova M."/>
            <person name="Weitz H."/>
            <person name="Taylor A."/>
            <person name="Grigoriev I.V."/>
            <person name="Nagy L.G."/>
            <person name="Martin F."/>
            <person name="Kauserud H."/>
        </authorList>
    </citation>
    <scope>NUCLEOTIDE SEQUENCE</scope>
    <source>
        <strain evidence="2">CBHHK173m</strain>
    </source>
</reference>
<dbReference type="Pfam" id="PF00107">
    <property type="entry name" value="ADH_zinc_N"/>
    <property type="match status" value="1"/>
</dbReference>
<protein>
    <submittedName>
        <fullName evidence="2">GroES-like protein</fullName>
    </submittedName>
</protein>
<dbReference type="EMBL" id="JARJCN010000009">
    <property type="protein sequence ID" value="KAJ7097748.1"/>
    <property type="molecule type" value="Genomic_DNA"/>
</dbReference>
<dbReference type="PANTHER" id="PTHR45348">
    <property type="entry name" value="HYPOTHETICAL OXIDOREDUCTASE (EUROFUNG)"/>
    <property type="match status" value="1"/>
</dbReference>
<keyword evidence="3" id="KW-1185">Reference proteome</keyword>
<dbReference type="InterPro" id="IPR013154">
    <property type="entry name" value="ADH-like_N"/>
</dbReference>
<dbReference type="Gene3D" id="3.40.50.720">
    <property type="entry name" value="NAD(P)-binding Rossmann-like Domain"/>
    <property type="match status" value="1"/>
</dbReference>
<proteinExistence type="predicted"/>
<dbReference type="Pfam" id="PF08240">
    <property type="entry name" value="ADH_N"/>
    <property type="match status" value="1"/>
</dbReference>
<dbReference type="InterPro" id="IPR011032">
    <property type="entry name" value="GroES-like_sf"/>
</dbReference>
<evidence type="ECO:0000313" key="2">
    <source>
        <dbReference type="EMBL" id="KAJ7097748.1"/>
    </source>
</evidence>